<accession>A0A2T3AYG5</accession>
<evidence type="ECO:0000313" key="10">
    <source>
        <dbReference type="Proteomes" id="UP000241818"/>
    </source>
</evidence>
<dbReference type="PANTHER" id="PTHR46300">
    <property type="entry name" value="P450, PUTATIVE (EUROFUNG)-RELATED-RELATED"/>
    <property type="match status" value="1"/>
</dbReference>
<evidence type="ECO:0000256" key="3">
    <source>
        <dbReference type="ARBA" id="ARBA00022723"/>
    </source>
</evidence>
<sequence>MAYQTTGIAILTIIFFVVKYLNRTDTPKIKNLPEIPGVPLFGNLLQFGSTHARVAGQLAKKYGPVFQVRLGNRRIVFANSFDSVRHLWITNQSALISRPTLHTFHNVVSSSQGFTIGTSPWDESCKQRRKAAATALNRPAVQSYMPIIDLESNVSIKELLEDSENGKKDIDPIAYFQRFALNTSLTLNYGSRIDGKIDDALLKEICDVERAISNFRSTSNNWQDYIPLLRLFPGTNTEAKEWRDRRDSYLTLLLSKLKKEIEEGTDKPCITGNILKDPEAKLNENEIKSICLTMVSAGLDTIPGNLIMGIAYLSSPHGQEIQKRAYEEIMKVYPDGNAWTQCLVEEKVPYVTAFVREVLRFFTVIPISLPRTSIKDITYGDAVIPAGTTFYMNAWAADFDTSHFKDPHTFSVERYLDNPEGAGTPHYAYGAGSRMCAGSHLANRELYTAFVRLITAFHIDAPRAPQDLPILDALDCNSIPTSLTTDPKPFKCGFRARNLEALQRWMRESEERTRGL</sequence>
<evidence type="ECO:0000256" key="1">
    <source>
        <dbReference type="ARBA" id="ARBA00010617"/>
    </source>
</evidence>
<keyword evidence="3 8" id="KW-0479">Metal-binding</keyword>
<dbReference type="GeneID" id="36574914"/>
<dbReference type="CDD" id="cd11066">
    <property type="entry name" value="CYP_PhacA-like"/>
    <property type="match status" value="1"/>
</dbReference>
<dbReference type="GO" id="GO:0020037">
    <property type="term" value="F:heme binding"/>
    <property type="evidence" value="ECO:0007669"/>
    <property type="project" value="InterPro"/>
</dbReference>
<proteinExistence type="inferred from homology"/>
<evidence type="ECO:0000313" key="9">
    <source>
        <dbReference type="EMBL" id="PSS15116.1"/>
    </source>
</evidence>
<dbReference type="RefSeq" id="XP_024719715.1">
    <property type="nucleotide sequence ID" value="XM_024866833.1"/>
</dbReference>
<keyword evidence="2 8" id="KW-0349">Heme</keyword>
<keyword evidence="5 8" id="KW-0408">Iron</keyword>
<keyword evidence="6" id="KW-0503">Monooxygenase</keyword>
<evidence type="ECO:0000256" key="4">
    <source>
        <dbReference type="ARBA" id="ARBA00023002"/>
    </source>
</evidence>
<dbReference type="InParanoid" id="A0A2T3AYG5"/>
<dbReference type="EMBL" id="KZ679013">
    <property type="protein sequence ID" value="PSS15116.1"/>
    <property type="molecule type" value="Genomic_DNA"/>
</dbReference>
<comment type="pathway">
    <text evidence="7">Aromatic compound metabolism; phenylacetate degradation.</text>
</comment>
<evidence type="ECO:0008006" key="11">
    <source>
        <dbReference type="Google" id="ProtNLM"/>
    </source>
</evidence>
<dbReference type="Proteomes" id="UP000241818">
    <property type="component" value="Unassembled WGS sequence"/>
</dbReference>
<dbReference type="InterPro" id="IPR002401">
    <property type="entry name" value="Cyt_P450_E_grp-I"/>
</dbReference>
<protein>
    <recommendedName>
        <fullName evidence="11">Phenylacetate 2-hydroxylase</fullName>
    </recommendedName>
</protein>
<dbReference type="GO" id="GO:0016705">
    <property type="term" value="F:oxidoreductase activity, acting on paired donors, with incorporation or reduction of molecular oxygen"/>
    <property type="evidence" value="ECO:0007669"/>
    <property type="project" value="InterPro"/>
</dbReference>
<evidence type="ECO:0000256" key="5">
    <source>
        <dbReference type="ARBA" id="ARBA00023004"/>
    </source>
</evidence>
<evidence type="ECO:0000256" key="8">
    <source>
        <dbReference type="PIRSR" id="PIRSR602401-1"/>
    </source>
</evidence>
<feature type="binding site" description="axial binding residue" evidence="8">
    <location>
        <position position="436"/>
    </location>
    <ligand>
        <name>heme</name>
        <dbReference type="ChEBI" id="CHEBI:30413"/>
    </ligand>
    <ligandPart>
        <name>Fe</name>
        <dbReference type="ChEBI" id="CHEBI:18248"/>
    </ligandPart>
</feature>
<dbReference type="GO" id="GO:0004497">
    <property type="term" value="F:monooxygenase activity"/>
    <property type="evidence" value="ECO:0007669"/>
    <property type="project" value="UniProtKB-KW"/>
</dbReference>
<dbReference type="Gene3D" id="1.10.630.10">
    <property type="entry name" value="Cytochrome P450"/>
    <property type="match status" value="1"/>
</dbReference>
<dbReference type="InterPro" id="IPR001128">
    <property type="entry name" value="Cyt_P450"/>
</dbReference>
<dbReference type="SUPFAM" id="SSF48264">
    <property type="entry name" value="Cytochrome P450"/>
    <property type="match status" value="1"/>
</dbReference>
<evidence type="ECO:0000256" key="6">
    <source>
        <dbReference type="ARBA" id="ARBA00023033"/>
    </source>
</evidence>
<dbReference type="PRINTS" id="PR00385">
    <property type="entry name" value="P450"/>
</dbReference>
<dbReference type="PANTHER" id="PTHR46300:SF9">
    <property type="entry name" value="P450, PUTATIVE-RELATED"/>
    <property type="match status" value="1"/>
</dbReference>
<dbReference type="PRINTS" id="PR00463">
    <property type="entry name" value="EP450I"/>
</dbReference>
<organism evidence="9 10">
    <name type="scientific">Amorphotheca resinae ATCC 22711</name>
    <dbReference type="NCBI Taxonomy" id="857342"/>
    <lineage>
        <taxon>Eukaryota</taxon>
        <taxon>Fungi</taxon>
        <taxon>Dikarya</taxon>
        <taxon>Ascomycota</taxon>
        <taxon>Pezizomycotina</taxon>
        <taxon>Leotiomycetes</taxon>
        <taxon>Helotiales</taxon>
        <taxon>Amorphothecaceae</taxon>
        <taxon>Amorphotheca</taxon>
    </lineage>
</organism>
<comment type="similarity">
    <text evidence="1">Belongs to the cytochrome P450 family.</text>
</comment>
<comment type="cofactor">
    <cofactor evidence="8">
        <name>heme</name>
        <dbReference type="ChEBI" id="CHEBI:30413"/>
    </cofactor>
</comment>
<dbReference type="GO" id="GO:0005506">
    <property type="term" value="F:iron ion binding"/>
    <property type="evidence" value="ECO:0007669"/>
    <property type="project" value="InterPro"/>
</dbReference>
<name>A0A2T3AYG5_AMORE</name>
<dbReference type="STRING" id="857342.A0A2T3AYG5"/>
<gene>
    <name evidence="9" type="ORF">M430DRAFT_35879</name>
</gene>
<dbReference type="InterPro" id="IPR050364">
    <property type="entry name" value="Cytochrome_P450_fung"/>
</dbReference>
<dbReference type="OrthoDB" id="1055148at2759"/>
<reference evidence="9 10" key="1">
    <citation type="journal article" date="2018" name="New Phytol.">
        <title>Comparative genomics and transcriptomics depict ericoid mycorrhizal fungi as versatile saprotrophs and plant mutualists.</title>
        <authorList>
            <person name="Martino E."/>
            <person name="Morin E."/>
            <person name="Grelet G.A."/>
            <person name="Kuo A."/>
            <person name="Kohler A."/>
            <person name="Daghino S."/>
            <person name="Barry K.W."/>
            <person name="Cichocki N."/>
            <person name="Clum A."/>
            <person name="Dockter R.B."/>
            <person name="Hainaut M."/>
            <person name="Kuo R.C."/>
            <person name="LaButti K."/>
            <person name="Lindahl B.D."/>
            <person name="Lindquist E.A."/>
            <person name="Lipzen A."/>
            <person name="Khouja H.R."/>
            <person name="Magnuson J."/>
            <person name="Murat C."/>
            <person name="Ohm R.A."/>
            <person name="Singer S.W."/>
            <person name="Spatafora J.W."/>
            <person name="Wang M."/>
            <person name="Veneault-Fourrey C."/>
            <person name="Henrissat B."/>
            <person name="Grigoriev I.V."/>
            <person name="Martin F.M."/>
            <person name="Perotto S."/>
        </authorList>
    </citation>
    <scope>NUCLEOTIDE SEQUENCE [LARGE SCALE GENOMIC DNA]</scope>
    <source>
        <strain evidence="9 10">ATCC 22711</strain>
    </source>
</reference>
<evidence type="ECO:0000256" key="2">
    <source>
        <dbReference type="ARBA" id="ARBA00022617"/>
    </source>
</evidence>
<keyword evidence="4" id="KW-0560">Oxidoreductase</keyword>
<dbReference type="Pfam" id="PF00067">
    <property type="entry name" value="p450"/>
    <property type="match status" value="1"/>
</dbReference>
<evidence type="ECO:0000256" key="7">
    <source>
        <dbReference type="ARBA" id="ARBA00060591"/>
    </source>
</evidence>
<keyword evidence="10" id="KW-1185">Reference proteome</keyword>
<dbReference type="FunFam" id="1.10.630.10:FF:000072">
    <property type="entry name" value="3-hydroxyphenylacetate 6 hydroxylase"/>
    <property type="match status" value="1"/>
</dbReference>
<dbReference type="InterPro" id="IPR036396">
    <property type="entry name" value="Cyt_P450_sf"/>
</dbReference>
<dbReference type="AlphaFoldDB" id="A0A2T3AYG5"/>